<reference evidence="2 3" key="1">
    <citation type="submission" date="2021-11" db="EMBL/GenBank/DDBJ databases">
        <title>Black yeast isolated from Biological Soil Crust.</title>
        <authorList>
            <person name="Kurbessoian T."/>
        </authorList>
    </citation>
    <scope>NUCLEOTIDE SEQUENCE [LARGE SCALE GENOMIC DNA]</scope>
    <source>
        <strain evidence="2 3">CCFEE 5522</strain>
    </source>
</reference>
<evidence type="ECO:0000313" key="2">
    <source>
        <dbReference type="EMBL" id="KAK4545745.1"/>
    </source>
</evidence>
<dbReference type="AlphaFoldDB" id="A0AAV9JJY1"/>
<comment type="caution">
    <text evidence="2">The sequence shown here is derived from an EMBL/GenBank/DDBJ whole genome shotgun (WGS) entry which is preliminary data.</text>
</comment>
<dbReference type="EMBL" id="JAVFHQ010000018">
    <property type="protein sequence ID" value="KAK4545745.1"/>
    <property type="molecule type" value="Genomic_DNA"/>
</dbReference>
<sequence>MADAHYFHSTLYKLNAEARAHVIERFNTAVNDVAARCWYDDTQDLFELRCPGVIGPIADEALGNAITSYIDEELKAAERQDRPPNAVRFPESTFDAEIIAPVDDEDLHYEGPADETSGSALTPRQSVGLHAKQTRIFHIINSESADHLSLKLFRLHELPDGLLERTLGSATDRATIRAVHSGFTCRAAYLEGKSRKPVFNGRVGQPLPPISAAEEADFLDMVDFPTLLGASTLPEVAPTLRPWKFVDGEEASVSQWLAGMGQTVPDEPGQRPDVPRDAKKMLVVDQNPTLGRVRVPKGASFLPADSDDDDEEEATQAVSGGNSFAQLLQAKGGSDFDSEESDTESQASQDSDDTAVGAKTTFSSLLRPAPPAARPTGAVEMNAKATFSGLLQQPRQESKRPAPPPVQANGPPAARPQALDISSVRQSSSTHSQKERAGTSSESASEPKDSFRSYGKPFAAVDTIGLTADAASQARWEIEHPDPQRARTPKGKIQLASTRKQQHTPMSLSTGPESQRLQPPATSASLASVSQATIRSYADSSISPESWANKIVENCTPDTKLVDDTAPSAATARPRWPPGLGPPPGFAQVAPGHQLNFGQPTAAASHASTNDALIGAVDESSTTRPASSKPPPGLSRKLHPTKGYQTPAQHVDEDQIVERIQPQSDEPVVKRYTMRQKTGPRKGKGATATKKSYKVELPLPDPLPPPRVPKIRETPPAATPGNTSTARTGVPAAAEPGSISAVVSVPAAISPNPPLERSLVLQKLEAFLGTTADSVFEIQFGLVLINTDDKALRKNTLSSLNVEFVDVKATWDPRLTTQTKDAHYLCNLTDGTLHCKTLYENHVRDAGGRVLQIPAEIIMCATTGIAEVVRSQVVSEVARCYLHYPVIMWDAMVVQKSGEPLEMPEGIDSFLASLRTIGHSPSFTAIVPPSSPFAVEKVLAKREYSRSMAGGGCLVVTEVQELELSSLNAPQANMQASALPRDEMVAGHKLWWEARIELQDVTALSNAIDMVARMDGIGFENRGPWVRREADGRENVVPENPFW</sequence>
<feature type="compositionally biased region" description="Pro residues" evidence="1">
    <location>
        <begin position="575"/>
        <end position="585"/>
    </location>
</feature>
<gene>
    <name evidence="2" type="ORF">LTR36_002699</name>
</gene>
<accession>A0AAV9JJY1</accession>
<feature type="region of interest" description="Disordered" evidence="1">
    <location>
        <begin position="332"/>
        <end position="356"/>
    </location>
</feature>
<dbReference type="Proteomes" id="UP001324427">
    <property type="component" value="Unassembled WGS sequence"/>
</dbReference>
<feature type="compositionally biased region" description="Basic residues" evidence="1">
    <location>
        <begin position="672"/>
        <end position="684"/>
    </location>
</feature>
<feature type="compositionally biased region" description="Basic and acidic residues" evidence="1">
    <location>
        <begin position="476"/>
        <end position="485"/>
    </location>
</feature>
<keyword evidence="3" id="KW-1185">Reference proteome</keyword>
<evidence type="ECO:0000256" key="1">
    <source>
        <dbReference type="SAM" id="MobiDB-lite"/>
    </source>
</evidence>
<organism evidence="2 3">
    <name type="scientific">Oleoguttula mirabilis</name>
    <dbReference type="NCBI Taxonomy" id="1507867"/>
    <lineage>
        <taxon>Eukaryota</taxon>
        <taxon>Fungi</taxon>
        <taxon>Dikarya</taxon>
        <taxon>Ascomycota</taxon>
        <taxon>Pezizomycotina</taxon>
        <taxon>Dothideomycetes</taxon>
        <taxon>Dothideomycetidae</taxon>
        <taxon>Mycosphaerellales</taxon>
        <taxon>Teratosphaeriaceae</taxon>
        <taxon>Oleoguttula</taxon>
    </lineage>
</organism>
<feature type="compositionally biased region" description="Low complexity" evidence="1">
    <location>
        <begin position="422"/>
        <end position="431"/>
    </location>
</feature>
<evidence type="ECO:0000313" key="3">
    <source>
        <dbReference type="Proteomes" id="UP001324427"/>
    </source>
</evidence>
<protein>
    <submittedName>
        <fullName evidence="2">Uncharacterized protein</fullName>
    </submittedName>
</protein>
<feature type="region of interest" description="Disordered" evidence="1">
    <location>
        <begin position="558"/>
        <end position="731"/>
    </location>
</feature>
<name>A0AAV9JJY1_9PEZI</name>
<feature type="region of interest" description="Disordered" evidence="1">
    <location>
        <begin position="390"/>
        <end position="454"/>
    </location>
</feature>
<feature type="compositionally biased region" description="Pro residues" evidence="1">
    <location>
        <begin position="699"/>
        <end position="708"/>
    </location>
</feature>
<feature type="region of interest" description="Disordered" evidence="1">
    <location>
        <begin position="472"/>
        <end position="533"/>
    </location>
</feature>
<feature type="compositionally biased region" description="Polar residues" evidence="1">
    <location>
        <begin position="495"/>
        <end position="533"/>
    </location>
</feature>
<proteinExistence type="predicted"/>